<feature type="compositionally biased region" description="Low complexity" evidence="1">
    <location>
        <begin position="48"/>
        <end position="62"/>
    </location>
</feature>
<dbReference type="Proteomes" id="UP000294847">
    <property type="component" value="Chromosome 2"/>
</dbReference>
<feature type="compositionally biased region" description="Polar residues" evidence="1">
    <location>
        <begin position="37"/>
        <end position="47"/>
    </location>
</feature>
<name>A0A4P7NAJ5_PYROR</name>
<protein>
    <submittedName>
        <fullName evidence="2">Uncharacterized protein</fullName>
    </submittedName>
</protein>
<dbReference type="VEuPathDB" id="FungiDB:M_BR32_EuGene_00065261"/>
<accession>A0A4P7NAJ5</accession>
<evidence type="ECO:0000313" key="2">
    <source>
        <dbReference type="EMBL" id="QBZ57194.1"/>
    </source>
</evidence>
<evidence type="ECO:0000256" key="1">
    <source>
        <dbReference type="SAM" id="MobiDB-lite"/>
    </source>
</evidence>
<dbReference type="EMBL" id="CP034205">
    <property type="protein sequence ID" value="QBZ57194.1"/>
    <property type="molecule type" value="Genomic_DNA"/>
</dbReference>
<dbReference type="AlphaFoldDB" id="A0A4P7NAJ5"/>
<feature type="region of interest" description="Disordered" evidence="1">
    <location>
        <begin position="1"/>
        <end position="74"/>
    </location>
</feature>
<dbReference type="OMA" id="CFKHLTR"/>
<evidence type="ECO:0000313" key="3">
    <source>
        <dbReference type="Proteomes" id="UP000294847"/>
    </source>
</evidence>
<sequence length="163" mass="17494">MGIFSNDGMAKSNKKGQDVADGADAEKPLPEPKRPGTSGTEMMLTTTRRQASAKLKAASQAERAYKAKKRSAAARANLDEAKGHFGETFKHIVTGSKLMASVVRSVPYIFSNKAEKRRAKAAESKRAAALEKRKKLEEKLAKEKEAADTLADENAGEGPSNSS</sequence>
<feature type="compositionally biased region" description="Basic and acidic residues" evidence="1">
    <location>
        <begin position="24"/>
        <end position="34"/>
    </location>
</feature>
<gene>
    <name evidence="2" type="ORF">PoMZ_02119</name>
</gene>
<proteinExistence type="predicted"/>
<feature type="region of interest" description="Disordered" evidence="1">
    <location>
        <begin position="139"/>
        <end position="163"/>
    </location>
</feature>
<organism evidence="2 3">
    <name type="scientific">Pyricularia oryzae</name>
    <name type="common">Rice blast fungus</name>
    <name type="synonym">Magnaporthe oryzae</name>
    <dbReference type="NCBI Taxonomy" id="318829"/>
    <lineage>
        <taxon>Eukaryota</taxon>
        <taxon>Fungi</taxon>
        <taxon>Dikarya</taxon>
        <taxon>Ascomycota</taxon>
        <taxon>Pezizomycotina</taxon>
        <taxon>Sordariomycetes</taxon>
        <taxon>Sordariomycetidae</taxon>
        <taxon>Magnaporthales</taxon>
        <taxon>Pyriculariaceae</taxon>
        <taxon>Pyricularia</taxon>
    </lineage>
</organism>
<reference evidence="2 3" key="1">
    <citation type="journal article" date="2019" name="Mol. Biol. Evol.">
        <title>Blast fungal genomes show frequent chromosomal changes, gene gains and losses, and effector gene turnover.</title>
        <authorList>
            <person name="Gomez Luciano L.B."/>
            <person name="Jason Tsai I."/>
            <person name="Chuma I."/>
            <person name="Tosa Y."/>
            <person name="Chen Y.H."/>
            <person name="Li J.Y."/>
            <person name="Li M.Y."/>
            <person name="Jade Lu M.Y."/>
            <person name="Nakayashiki H."/>
            <person name="Li W.H."/>
        </authorList>
    </citation>
    <scope>NUCLEOTIDE SEQUENCE [LARGE SCALE GENOMIC DNA]</scope>
    <source>
        <strain evidence="2">MZ5-1-6</strain>
    </source>
</reference>